<dbReference type="STRING" id="13616.ENSMODP00000017275"/>
<dbReference type="GO" id="GO:0070372">
    <property type="term" value="P:regulation of ERK1 and ERK2 cascade"/>
    <property type="evidence" value="ECO:0000318"/>
    <property type="project" value="GO_Central"/>
</dbReference>
<dbReference type="GO" id="GO:0005149">
    <property type="term" value="F:interleukin-1 receptor binding"/>
    <property type="evidence" value="ECO:0007669"/>
    <property type="project" value="UniProtKB-UniRule"/>
</dbReference>
<evidence type="ECO:0000313" key="10">
    <source>
        <dbReference type="Ensembl" id="ENSMODP00000017275.3"/>
    </source>
</evidence>
<proteinExistence type="inferred from homology"/>
<dbReference type="GO" id="GO:0019221">
    <property type="term" value="P:cytokine-mediated signaling pathway"/>
    <property type="evidence" value="ECO:0000318"/>
    <property type="project" value="GO_Central"/>
</dbReference>
<dbReference type="Pfam" id="PF00340">
    <property type="entry name" value="IL1"/>
    <property type="match status" value="1"/>
</dbReference>
<dbReference type="Ensembl" id="ENSMODT00000017594.3">
    <property type="protein sequence ID" value="ENSMODP00000017275.3"/>
    <property type="gene ID" value="ENSMODG00000013821.3"/>
</dbReference>
<evidence type="ECO:0000256" key="5">
    <source>
        <dbReference type="ARBA" id="ARBA00022990"/>
    </source>
</evidence>
<dbReference type="Gene3D" id="2.80.10.50">
    <property type="match status" value="1"/>
</dbReference>
<evidence type="ECO:0000313" key="11">
    <source>
        <dbReference type="Proteomes" id="UP000002280"/>
    </source>
</evidence>
<dbReference type="SUPFAM" id="SSF50353">
    <property type="entry name" value="Cytokine"/>
    <property type="match status" value="1"/>
</dbReference>
<protein>
    <recommendedName>
        <fullName evidence="8">Interleukin-1</fullName>
    </recommendedName>
</protein>
<evidence type="ECO:0000256" key="8">
    <source>
        <dbReference type="RuleBase" id="RU003753"/>
    </source>
</evidence>
<keyword evidence="5" id="KW-0007">Acetylation</keyword>
<comment type="subunit">
    <text evidence="7">Monomer. Interacts with TMED10; the interaction mediates the translocation from the cytoplasm into the ERGIC (endoplasmic reticulum-Golgi intermediate compartment) and thereby secretion. Interacts with IL1R1. Interacts with S100A13; this interaction is the first step in the export of IL1A, followed by direct translocation of this complex across the plasma membrane.</text>
</comment>
<dbReference type="GO" id="GO:0043123">
    <property type="term" value="P:positive regulation of canonical NF-kappaB signal transduction"/>
    <property type="evidence" value="ECO:0000318"/>
    <property type="project" value="GO_Central"/>
</dbReference>
<dbReference type="AlphaFoldDB" id="F6SEZ4"/>
<dbReference type="HOGENOM" id="CLU_090014_0_0_1"/>
<dbReference type="InterPro" id="IPR000975">
    <property type="entry name" value="IL-1_fam"/>
</dbReference>
<comment type="similarity">
    <text evidence="3 8">Belongs to the IL-1 family.</text>
</comment>
<feature type="region of interest" description="Disordered" evidence="9">
    <location>
        <begin position="73"/>
        <end position="95"/>
    </location>
</feature>
<comment type="subcellular location">
    <subcellularLocation>
        <location evidence="1">Nucleus</location>
    </subcellularLocation>
    <subcellularLocation>
        <location evidence="2 8">Secreted</location>
    </subcellularLocation>
</comment>
<dbReference type="PANTHER" id="PTHR10078:SF33">
    <property type="entry name" value="INTERLEUKIN-1 ALPHA"/>
    <property type="match status" value="1"/>
</dbReference>
<reference evidence="10 11" key="1">
    <citation type="journal article" date="2007" name="Nature">
        <title>Genome of the marsupial Monodelphis domestica reveals innovation in non-coding sequences.</title>
        <authorList>
            <person name="Mikkelsen T.S."/>
            <person name="Wakefield M.J."/>
            <person name="Aken B."/>
            <person name="Amemiya C.T."/>
            <person name="Chang J.L."/>
            <person name="Duke S."/>
            <person name="Garber M."/>
            <person name="Gentles A.J."/>
            <person name="Goodstadt L."/>
            <person name="Heger A."/>
            <person name="Jurka J."/>
            <person name="Kamal M."/>
            <person name="Mauceli E."/>
            <person name="Searle S.M."/>
            <person name="Sharpe T."/>
            <person name="Baker M.L."/>
            <person name="Batzer M.A."/>
            <person name="Benos P.V."/>
            <person name="Belov K."/>
            <person name="Clamp M."/>
            <person name="Cook A."/>
            <person name="Cuff J."/>
            <person name="Das R."/>
            <person name="Davidow L."/>
            <person name="Deakin J.E."/>
            <person name="Fazzari M.J."/>
            <person name="Glass J.L."/>
            <person name="Grabherr M."/>
            <person name="Greally J.M."/>
            <person name="Gu W."/>
            <person name="Hore T.A."/>
            <person name="Huttley G.A."/>
            <person name="Kleber M."/>
            <person name="Jirtle R.L."/>
            <person name="Koina E."/>
            <person name="Lee J.T."/>
            <person name="Mahony S."/>
            <person name="Marra M.A."/>
            <person name="Miller R.D."/>
            <person name="Nicholls R.D."/>
            <person name="Oda M."/>
            <person name="Papenfuss A.T."/>
            <person name="Parra Z.E."/>
            <person name="Pollock D.D."/>
            <person name="Ray D.A."/>
            <person name="Schein J.E."/>
            <person name="Speed T.P."/>
            <person name="Thompson K."/>
            <person name="VandeBerg J.L."/>
            <person name="Wade C.M."/>
            <person name="Walker J.A."/>
            <person name="Waters P.D."/>
            <person name="Webber C."/>
            <person name="Weidman J.R."/>
            <person name="Xie X."/>
            <person name="Zody M.C."/>
            <person name="Baldwin J."/>
            <person name="Abdouelleil A."/>
            <person name="Abdulkadir J."/>
            <person name="Abebe A."/>
            <person name="Abera B."/>
            <person name="Abreu J."/>
            <person name="Acer S.C."/>
            <person name="Aftuck L."/>
            <person name="Alexander A."/>
            <person name="An P."/>
            <person name="Anderson E."/>
            <person name="Anderson S."/>
            <person name="Arachi H."/>
            <person name="Azer M."/>
            <person name="Bachantsang P."/>
            <person name="Barry A."/>
            <person name="Bayul T."/>
            <person name="Berlin A."/>
            <person name="Bessette D."/>
            <person name="Bloom T."/>
            <person name="Bloom T."/>
            <person name="Boguslavskiy L."/>
            <person name="Bonnet C."/>
            <person name="Boukhgalter B."/>
            <person name="Bourzgui I."/>
            <person name="Brown A."/>
            <person name="Cahill P."/>
            <person name="Channer S."/>
            <person name="Cheshatsang Y."/>
            <person name="Chuda L."/>
            <person name="Citroen M."/>
            <person name="Collymore A."/>
            <person name="Cooke P."/>
            <person name="Costello M."/>
            <person name="D'Aco K."/>
            <person name="Daza R."/>
            <person name="De Haan G."/>
            <person name="DeGray S."/>
            <person name="DeMaso C."/>
            <person name="Dhargay N."/>
            <person name="Dooley K."/>
            <person name="Dooley E."/>
            <person name="Doricent M."/>
            <person name="Dorje P."/>
            <person name="Dorjee K."/>
            <person name="Dupes A."/>
            <person name="Elong R."/>
            <person name="Falk J."/>
            <person name="Farina A."/>
            <person name="Faro S."/>
            <person name="Ferguson D."/>
            <person name="Fisher S."/>
            <person name="Foley C.D."/>
            <person name="Franke A."/>
            <person name="Friedrich D."/>
            <person name="Gadbois L."/>
            <person name="Gearin G."/>
            <person name="Gearin C.R."/>
            <person name="Giannoukos G."/>
            <person name="Goode T."/>
            <person name="Graham J."/>
            <person name="Grandbois E."/>
            <person name="Grewal S."/>
            <person name="Gyaltsen K."/>
            <person name="Hafez N."/>
            <person name="Hagos B."/>
            <person name="Hall J."/>
            <person name="Henson C."/>
            <person name="Hollinger A."/>
            <person name="Honan T."/>
            <person name="Huard M.D."/>
            <person name="Hughes L."/>
            <person name="Hurhula B."/>
            <person name="Husby M.E."/>
            <person name="Kamat A."/>
            <person name="Kanga B."/>
            <person name="Kashin S."/>
            <person name="Khazanovich D."/>
            <person name="Kisner P."/>
            <person name="Lance K."/>
            <person name="Lara M."/>
            <person name="Lee W."/>
            <person name="Lennon N."/>
            <person name="Letendre F."/>
            <person name="LeVine R."/>
            <person name="Lipovsky A."/>
            <person name="Liu X."/>
            <person name="Liu J."/>
            <person name="Liu S."/>
            <person name="Lokyitsang T."/>
            <person name="Lokyitsang Y."/>
            <person name="Lubonja R."/>
            <person name="Lui A."/>
            <person name="MacDonald P."/>
            <person name="Magnisalis V."/>
            <person name="Maru K."/>
            <person name="Matthews C."/>
            <person name="McCusker W."/>
            <person name="McDonough S."/>
            <person name="Mehta T."/>
            <person name="Meldrim J."/>
            <person name="Meneus L."/>
            <person name="Mihai O."/>
            <person name="Mihalev A."/>
            <person name="Mihova T."/>
            <person name="Mittelman R."/>
            <person name="Mlenga V."/>
            <person name="Montmayeur A."/>
            <person name="Mulrain L."/>
            <person name="Navidi A."/>
            <person name="Naylor J."/>
            <person name="Negash T."/>
            <person name="Nguyen T."/>
            <person name="Nguyen N."/>
            <person name="Nicol R."/>
            <person name="Norbu C."/>
            <person name="Norbu N."/>
            <person name="Novod N."/>
            <person name="O'Neill B."/>
            <person name="Osman S."/>
            <person name="Markiewicz E."/>
            <person name="Oyono O.L."/>
            <person name="Patti C."/>
            <person name="Phunkhang P."/>
            <person name="Pierre F."/>
            <person name="Priest M."/>
            <person name="Raghuraman S."/>
            <person name="Rege F."/>
            <person name="Reyes R."/>
            <person name="Rise C."/>
            <person name="Rogov P."/>
            <person name="Ross K."/>
            <person name="Ryan E."/>
            <person name="Settipalli S."/>
            <person name="Shea T."/>
            <person name="Sherpa N."/>
            <person name="Shi L."/>
            <person name="Shih D."/>
            <person name="Sparrow T."/>
            <person name="Spaulding J."/>
            <person name="Stalker J."/>
            <person name="Stange-Thomann N."/>
            <person name="Stavropoulos S."/>
            <person name="Stone C."/>
            <person name="Strader C."/>
            <person name="Tesfaye S."/>
            <person name="Thomson T."/>
            <person name="Thoulutsang Y."/>
            <person name="Thoulutsang D."/>
            <person name="Topham K."/>
            <person name="Topping I."/>
            <person name="Tsamla T."/>
            <person name="Vassiliev H."/>
            <person name="Vo A."/>
            <person name="Wangchuk T."/>
            <person name="Wangdi T."/>
            <person name="Weiand M."/>
            <person name="Wilkinson J."/>
            <person name="Wilson A."/>
            <person name="Yadav S."/>
            <person name="Young G."/>
            <person name="Yu Q."/>
            <person name="Zembek L."/>
            <person name="Zhong D."/>
            <person name="Zimmer A."/>
            <person name="Zwirko Z."/>
            <person name="Jaffe D.B."/>
            <person name="Alvarez P."/>
            <person name="Brockman W."/>
            <person name="Butler J."/>
            <person name="Chin C."/>
            <person name="Gnerre S."/>
            <person name="MacCallum I."/>
            <person name="Graves J.A."/>
            <person name="Ponting C.P."/>
            <person name="Breen M."/>
            <person name="Samollow P.B."/>
            <person name="Lander E.S."/>
            <person name="Lindblad-Toh K."/>
        </authorList>
    </citation>
    <scope>NUCLEOTIDE SEQUENCE [LARGE SCALE GENOMIC DNA]</scope>
</reference>
<dbReference type="InterPro" id="IPR008996">
    <property type="entry name" value="IL1/FGF"/>
</dbReference>
<sequence length="263" mass="30103">MAETIMARVPDVLEALHSLFPWYFLNHIFLSPQDSFYPSFSSHHKERWSSPEFSKKAHQLNFQEGMAAPVSQRKVKKKRRPFKNHYPSDNDSLPEKDKDVTKYAAASFALQNKMDFRFISYTFKQTLYDQMARGIIKTGKNLKAVPIQGSTPEVIFDIGMYANLGPIPHYVIPVTLRISNTNLYVAAGKEKEPVYLEEIPETPKWIDGSTSNILFYQLDPQNYCTFNSVANPELYLATSPMEDQLMHMAEGLPSLIHFLVTDA</sequence>
<reference evidence="10" key="3">
    <citation type="submission" date="2025-09" db="UniProtKB">
        <authorList>
            <consortium name="Ensembl"/>
        </authorList>
    </citation>
    <scope>IDENTIFICATION</scope>
</reference>
<dbReference type="Bgee" id="ENSMODG00000013821">
    <property type="expression patterns" value="Expressed in uterine wall and 7 other cell types or tissues"/>
</dbReference>
<dbReference type="GO" id="GO:0006955">
    <property type="term" value="P:immune response"/>
    <property type="evidence" value="ECO:0000318"/>
    <property type="project" value="GO_Central"/>
</dbReference>
<dbReference type="PRINTS" id="PR00264">
    <property type="entry name" value="INTERLEUKIN1"/>
</dbReference>
<name>F6SEZ4_MONDO</name>
<dbReference type="GO" id="GO:0005615">
    <property type="term" value="C:extracellular space"/>
    <property type="evidence" value="ECO:0000318"/>
    <property type="project" value="GO_Central"/>
</dbReference>
<feature type="compositionally biased region" description="Basic residues" evidence="9">
    <location>
        <begin position="73"/>
        <end position="83"/>
    </location>
</feature>
<dbReference type="GO" id="GO:0033092">
    <property type="term" value="P:positive regulation of immature T cell proliferation in thymus"/>
    <property type="evidence" value="ECO:0000318"/>
    <property type="project" value="GO_Central"/>
</dbReference>
<dbReference type="SMART" id="SM00125">
    <property type="entry name" value="IL1"/>
    <property type="match status" value="1"/>
</dbReference>
<dbReference type="InterPro" id="IPR020877">
    <property type="entry name" value="IL-1_CS"/>
</dbReference>
<dbReference type="PROSITE" id="PS00253">
    <property type="entry name" value="INTERLEUKIN_1"/>
    <property type="match status" value="1"/>
</dbReference>
<dbReference type="GeneTree" id="ENSGT00390000013353"/>
<dbReference type="PRINTS" id="PR01358">
    <property type="entry name" value="INTRLEUKIN1A"/>
</dbReference>
<evidence type="ECO:0000256" key="6">
    <source>
        <dbReference type="ARBA" id="ARBA00023242"/>
    </source>
</evidence>
<dbReference type="CDD" id="cd23295">
    <property type="entry name" value="beta-trefoil_IL1A"/>
    <property type="match status" value="1"/>
</dbReference>
<evidence type="ECO:0000256" key="3">
    <source>
        <dbReference type="ARBA" id="ARBA00010448"/>
    </source>
</evidence>
<dbReference type="InterPro" id="IPR003295">
    <property type="entry name" value="IL-1_alpha"/>
</dbReference>
<evidence type="ECO:0000256" key="4">
    <source>
        <dbReference type="ARBA" id="ARBA00022525"/>
    </source>
</evidence>
<accession>F6SEZ4</accession>
<dbReference type="GO" id="GO:0071222">
    <property type="term" value="P:cellular response to lipopolysaccharide"/>
    <property type="evidence" value="ECO:0000318"/>
    <property type="project" value="GO_Central"/>
</dbReference>
<keyword evidence="11" id="KW-1185">Reference proteome</keyword>
<evidence type="ECO:0000256" key="9">
    <source>
        <dbReference type="SAM" id="MobiDB-lite"/>
    </source>
</evidence>
<evidence type="ECO:0000256" key="7">
    <source>
        <dbReference type="ARBA" id="ARBA00034134"/>
    </source>
</evidence>
<evidence type="ECO:0000256" key="1">
    <source>
        <dbReference type="ARBA" id="ARBA00004123"/>
    </source>
</evidence>
<dbReference type="Proteomes" id="UP000002280">
    <property type="component" value="Chromosome 1"/>
</dbReference>
<gene>
    <name evidence="10" type="primary">IL1A</name>
</gene>
<organism evidence="10 11">
    <name type="scientific">Monodelphis domestica</name>
    <name type="common">Gray short-tailed opossum</name>
    <dbReference type="NCBI Taxonomy" id="13616"/>
    <lineage>
        <taxon>Eukaryota</taxon>
        <taxon>Metazoa</taxon>
        <taxon>Chordata</taxon>
        <taxon>Craniata</taxon>
        <taxon>Vertebrata</taxon>
        <taxon>Euteleostomi</taxon>
        <taxon>Mammalia</taxon>
        <taxon>Metatheria</taxon>
        <taxon>Didelphimorphia</taxon>
        <taxon>Didelphidae</taxon>
        <taxon>Monodelphis</taxon>
    </lineage>
</organism>
<dbReference type="PRINTS" id="PR01357">
    <property type="entry name" value="INTRLEUKN1AB"/>
</dbReference>
<dbReference type="InParanoid" id="F6SEZ4"/>
<dbReference type="GO" id="GO:0005125">
    <property type="term" value="F:cytokine activity"/>
    <property type="evidence" value="ECO:0000318"/>
    <property type="project" value="GO_Central"/>
</dbReference>
<keyword evidence="4 8" id="KW-0964">Secreted</keyword>
<dbReference type="PANTHER" id="PTHR10078">
    <property type="entry name" value="INTERLEUKIN-1 FAMILY MEMBER"/>
    <property type="match status" value="1"/>
</dbReference>
<dbReference type="FunCoup" id="F6SEZ4">
    <property type="interactions" value="48"/>
</dbReference>
<evidence type="ECO:0000256" key="2">
    <source>
        <dbReference type="ARBA" id="ARBA00004613"/>
    </source>
</evidence>
<dbReference type="GO" id="GO:0005634">
    <property type="term" value="C:nucleus"/>
    <property type="evidence" value="ECO:0007669"/>
    <property type="project" value="UniProtKB-SubCell"/>
</dbReference>
<reference evidence="10" key="2">
    <citation type="submission" date="2025-08" db="UniProtKB">
        <authorList>
            <consortium name="Ensembl"/>
        </authorList>
    </citation>
    <scope>IDENTIFICATION</scope>
</reference>
<keyword evidence="6" id="KW-0539">Nucleus</keyword>
<dbReference type="GO" id="GO:0006954">
    <property type="term" value="P:inflammatory response"/>
    <property type="evidence" value="ECO:0000318"/>
    <property type="project" value="GO_Central"/>
</dbReference>
<dbReference type="eggNOG" id="ENOG502T3DD">
    <property type="taxonomic scope" value="Eukaryota"/>
</dbReference>
<dbReference type="OMA" id="SNMKYNF"/>